<dbReference type="EMBL" id="MU853867">
    <property type="protein sequence ID" value="KAK3936952.1"/>
    <property type="molecule type" value="Genomic_DNA"/>
</dbReference>
<keyword evidence="3" id="KW-1185">Reference proteome</keyword>
<organism evidence="2 3">
    <name type="scientific">Diplogelasinospora grovesii</name>
    <dbReference type="NCBI Taxonomy" id="303347"/>
    <lineage>
        <taxon>Eukaryota</taxon>
        <taxon>Fungi</taxon>
        <taxon>Dikarya</taxon>
        <taxon>Ascomycota</taxon>
        <taxon>Pezizomycotina</taxon>
        <taxon>Sordariomycetes</taxon>
        <taxon>Sordariomycetidae</taxon>
        <taxon>Sordariales</taxon>
        <taxon>Diplogelasinosporaceae</taxon>
        <taxon>Diplogelasinospora</taxon>
    </lineage>
</organism>
<comment type="caution">
    <text evidence="2">The sequence shown here is derived from an EMBL/GenBank/DDBJ whole genome shotgun (WGS) entry which is preliminary data.</text>
</comment>
<feature type="region of interest" description="Disordered" evidence="1">
    <location>
        <begin position="68"/>
        <end position="131"/>
    </location>
</feature>
<evidence type="ECO:0000313" key="2">
    <source>
        <dbReference type="EMBL" id="KAK3936952.1"/>
    </source>
</evidence>
<evidence type="ECO:0000313" key="3">
    <source>
        <dbReference type="Proteomes" id="UP001303473"/>
    </source>
</evidence>
<protein>
    <submittedName>
        <fullName evidence="2">Uncharacterized protein</fullName>
    </submittedName>
</protein>
<dbReference type="AlphaFoldDB" id="A0AAN6N0J4"/>
<feature type="compositionally biased region" description="Basic and acidic residues" evidence="1">
    <location>
        <begin position="109"/>
        <end position="131"/>
    </location>
</feature>
<reference evidence="3" key="1">
    <citation type="journal article" date="2023" name="Mol. Phylogenet. Evol.">
        <title>Genome-scale phylogeny and comparative genomics of the fungal order Sordariales.</title>
        <authorList>
            <person name="Hensen N."/>
            <person name="Bonometti L."/>
            <person name="Westerberg I."/>
            <person name="Brannstrom I.O."/>
            <person name="Guillou S."/>
            <person name="Cros-Aarteil S."/>
            <person name="Calhoun S."/>
            <person name="Haridas S."/>
            <person name="Kuo A."/>
            <person name="Mondo S."/>
            <person name="Pangilinan J."/>
            <person name="Riley R."/>
            <person name="LaButti K."/>
            <person name="Andreopoulos B."/>
            <person name="Lipzen A."/>
            <person name="Chen C."/>
            <person name="Yan M."/>
            <person name="Daum C."/>
            <person name="Ng V."/>
            <person name="Clum A."/>
            <person name="Steindorff A."/>
            <person name="Ohm R.A."/>
            <person name="Martin F."/>
            <person name="Silar P."/>
            <person name="Natvig D.O."/>
            <person name="Lalanne C."/>
            <person name="Gautier V."/>
            <person name="Ament-Velasquez S.L."/>
            <person name="Kruys A."/>
            <person name="Hutchinson M.I."/>
            <person name="Powell A.J."/>
            <person name="Barry K."/>
            <person name="Miller A.N."/>
            <person name="Grigoriev I.V."/>
            <person name="Debuchy R."/>
            <person name="Gladieux P."/>
            <person name="Hiltunen Thoren M."/>
            <person name="Johannesson H."/>
        </authorList>
    </citation>
    <scope>NUCLEOTIDE SEQUENCE [LARGE SCALE GENOMIC DNA]</scope>
    <source>
        <strain evidence="3">CBS 340.73</strain>
    </source>
</reference>
<name>A0AAN6N0J4_9PEZI</name>
<accession>A0AAN6N0J4</accession>
<gene>
    <name evidence="2" type="ORF">QBC46DRAFT_417497</name>
</gene>
<sequence>MQRKTSNTVKVPLSLPGTSVMTSIPQTGTAGAHLIGTRTWPLQEAQTLFKYGAVSFQCLGFPIRRDARGPCSASPARLKIPQGGQMALSHKDEPTGDKPPLMSDNDLYVARERNNDRSDGVAMRDRDPCQG</sequence>
<proteinExistence type="predicted"/>
<evidence type="ECO:0000256" key="1">
    <source>
        <dbReference type="SAM" id="MobiDB-lite"/>
    </source>
</evidence>
<dbReference type="Proteomes" id="UP001303473">
    <property type="component" value="Unassembled WGS sequence"/>
</dbReference>